<reference evidence="7" key="1">
    <citation type="journal article" date="2014" name="Nat. Commun.">
        <title>The rainbow trout genome provides novel insights into evolution after whole-genome duplication in vertebrates.</title>
        <authorList>
            <person name="Berthelot C."/>
            <person name="Brunet F."/>
            <person name="Chalopin D."/>
            <person name="Juanchich A."/>
            <person name="Bernard M."/>
            <person name="Noel B."/>
            <person name="Bento P."/>
            <person name="Da Silva C."/>
            <person name="Labadie K."/>
            <person name="Alberti A."/>
            <person name="Aury J.M."/>
            <person name="Louis A."/>
            <person name="Dehais P."/>
            <person name="Bardou P."/>
            <person name="Montfort J."/>
            <person name="Klopp C."/>
            <person name="Cabau C."/>
            <person name="Gaspin C."/>
            <person name="Thorgaard G.H."/>
            <person name="Boussaha M."/>
            <person name="Quillet E."/>
            <person name="Guyomard R."/>
            <person name="Galiana D."/>
            <person name="Bobe J."/>
            <person name="Volff J.N."/>
            <person name="Genet C."/>
            <person name="Wincker P."/>
            <person name="Jaillon O."/>
            <person name="Roest Crollius H."/>
            <person name="Guiguen Y."/>
        </authorList>
    </citation>
    <scope>NUCLEOTIDE SEQUENCE [LARGE SCALE GENOMIC DNA]</scope>
</reference>
<evidence type="ECO:0000256" key="1">
    <source>
        <dbReference type="ARBA" id="ARBA00022723"/>
    </source>
</evidence>
<evidence type="ECO:0000256" key="2">
    <source>
        <dbReference type="ARBA" id="ARBA00022771"/>
    </source>
</evidence>
<dbReference type="InterPro" id="IPR006612">
    <property type="entry name" value="THAP_Znf"/>
</dbReference>
<evidence type="ECO:0000313" key="8">
    <source>
        <dbReference type="Proteomes" id="UP000193380"/>
    </source>
</evidence>
<dbReference type="PROSITE" id="PS50950">
    <property type="entry name" value="ZF_THAP"/>
    <property type="match status" value="1"/>
</dbReference>
<dbReference type="Proteomes" id="UP000193380">
    <property type="component" value="Unassembled WGS sequence"/>
</dbReference>
<gene>
    <name evidence="7" type="ORF">GSONMT00027177001</name>
</gene>
<keyword evidence="1" id="KW-0479">Metal-binding</keyword>
<dbReference type="PaxDb" id="8022-A0A060WNU4"/>
<proteinExistence type="predicted"/>
<protein>
    <recommendedName>
        <fullName evidence="6">THAP-type domain-containing protein</fullName>
    </recommendedName>
</protein>
<dbReference type="STRING" id="8022.A0A060WNU4"/>
<dbReference type="SUPFAM" id="SSF57716">
    <property type="entry name" value="Glucocorticoid receptor-like (DNA-binding domain)"/>
    <property type="match status" value="1"/>
</dbReference>
<name>A0A060WNU4_ONCMY</name>
<dbReference type="GO" id="GO:0008270">
    <property type="term" value="F:zinc ion binding"/>
    <property type="evidence" value="ECO:0007669"/>
    <property type="project" value="UniProtKB-KW"/>
</dbReference>
<dbReference type="SMART" id="SM00692">
    <property type="entry name" value="DM3"/>
    <property type="match status" value="1"/>
</dbReference>
<keyword evidence="3" id="KW-0862">Zinc</keyword>
<evidence type="ECO:0000256" key="4">
    <source>
        <dbReference type="ARBA" id="ARBA00023125"/>
    </source>
</evidence>
<dbReference type="EMBL" id="FR904642">
    <property type="protein sequence ID" value="CDQ68796.1"/>
    <property type="molecule type" value="Genomic_DNA"/>
</dbReference>
<feature type="domain" description="THAP-type" evidence="6">
    <location>
        <begin position="1"/>
        <end position="86"/>
    </location>
</feature>
<accession>A0A060WNU4</accession>
<dbReference type="GO" id="GO:0003677">
    <property type="term" value="F:DNA binding"/>
    <property type="evidence" value="ECO:0007669"/>
    <property type="project" value="UniProtKB-UniRule"/>
</dbReference>
<dbReference type="Pfam" id="PF05485">
    <property type="entry name" value="THAP"/>
    <property type="match status" value="1"/>
</dbReference>
<keyword evidence="4 5" id="KW-0238">DNA-binding</keyword>
<evidence type="ECO:0000256" key="5">
    <source>
        <dbReference type="PROSITE-ProRule" id="PRU00309"/>
    </source>
</evidence>
<dbReference type="AlphaFoldDB" id="A0A060WNU4"/>
<reference evidence="7" key="2">
    <citation type="submission" date="2014-03" db="EMBL/GenBank/DDBJ databases">
        <authorList>
            <person name="Genoscope - CEA"/>
        </authorList>
    </citation>
    <scope>NUCLEOTIDE SEQUENCE</scope>
</reference>
<evidence type="ECO:0000313" key="7">
    <source>
        <dbReference type="EMBL" id="CDQ68796.1"/>
    </source>
</evidence>
<sequence>MPNFCAAPNCTRKSTQSDLAFFRFPRDPERCRLWVENCRRADLEAKTSDQLNKHYRLCAKHFDPAMVCKTSPYRTVLKDTAIPTIFDLTSHLKNPHSRHRKRIKELTEEDIRRIKERRLASSIEQLHSKKDIEATEGQDAAEEEIKLSAEEKDFRDYLRSLFEIVVMLGKQNIPLETNVPEGVARDPSNFQALLEYRINAGDKALRRRFEATAVNVEYLSASQQSQLLEVCEGTVREEVLMEVRESRFFSLVTGDLVEFAGERHLPLFLRFVDQSNALREKFLDFLPFEGDEASLVEKLETQVTDGWGLRMEDCRGQAHVATGTFATKMKAVAVGLMGKYPMAMHTPCSTCALNIHLANSLPFPSVQVVMATLRKIDVFFKQSRSLQAELEKAISVYHQENDEKAAELKEACSSNWTEQHNVFELTVDLLESLLLCMDCIRDNENVKFPDAITGDAYSIAETLADFEFIVTLVILKNALSFTRAFGKNLQGEALDVFFAANSLTAVLHSLNEVFDNIEVYHEFWFEEAVNLAGTMEIPVKVPRLFLRKHRSAEAGEIPPETYFKEYVTVPVIRGVIDEVDDIFSQSNLKALKCLSLVPAIMGQMKFNTSEENHADVYCKDLPNPDTLPAELHCWKIKWKHRSKDVRLPSTIHETLQLSDIKFFPNVNCFLKVLTTLPVLMLEDSNSSETSRKRLQTYLSDTPIKHRCKGLAVLHINSHVKHDLDVMVDKYCRLYPEDEPEHGVEAEISTVDIKFVQYKGTKSNSNYIQITSPCFIIALVFDRLM</sequence>
<dbReference type="SMART" id="SM00980">
    <property type="entry name" value="THAP"/>
    <property type="match status" value="1"/>
</dbReference>
<dbReference type="InterPro" id="IPR052958">
    <property type="entry name" value="IFN-induced_PKR_regulator"/>
</dbReference>
<dbReference type="PANTHER" id="PTHR46289">
    <property type="entry name" value="52 KDA REPRESSOR OF THE INHIBITOR OF THE PROTEIN KINASE-LIKE PROTEIN-RELATED"/>
    <property type="match status" value="1"/>
</dbReference>
<organism evidence="7 8">
    <name type="scientific">Oncorhynchus mykiss</name>
    <name type="common">Rainbow trout</name>
    <name type="synonym">Salmo gairdneri</name>
    <dbReference type="NCBI Taxonomy" id="8022"/>
    <lineage>
        <taxon>Eukaryota</taxon>
        <taxon>Metazoa</taxon>
        <taxon>Chordata</taxon>
        <taxon>Craniata</taxon>
        <taxon>Vertebrata</taxon>
        <taxon>Euteleostomi</taxon>
        <taxon>Actinopterygii</taxon>
        <taxon>Neopterygii</taxon>
        <taxon>Teleostei</taxon>
        <taxon>Protacanthopterygii</taxon>
        <taxon>Salmoniformes</taxon>
        <taxon>Salmonidae</taxon>
        <taxon>Salmoninae</taxon>
        <taxon>Oncorhynchus</taxon>
    </lineage>
</organism>
<evidence type="ECO:0000256" key="3">
    <source>
        <dbReference type="ARBA" id="ARBA00022833"/>
    </source>
</evidence>
<dbReference type="PANTHER" id="PTHR46289:SF13">
    <property type="entry name" value="52 KDA REPRESSOR OF THE INHIBITOR OF THE PROTEIN KINASE-RELATED"/>
    <property type="match status" value="1"/>
</dbReference>
<evidence type="ECO:0000259" key="6">
    <source>
        <dbReference type="PROSITE" id="PS50950"/>
    </source>
</evidence>
<keyword evidence="2 5" id="KW-0863">Zinc-finger</keyword>